<reference evidence="1 2" key="1">
    <citation type="submission" date="2016-02" db="EMBL/GenBank/DDBJ databases">
        <title>Genome analysis of coral dinoflagellate symbionts highlights evolutionary adaptations to a symbiotic lifestyle.</title>
        <authorList>
            <person name="Aranda M."/>
            <person name="Li Y."/>
            <person name="Liew Y.J."/>
            <person name="Baumgarten S."/>
            <person name="Simakov O."/>
            <person name="Wilson M."/>
            <person name="Piel J."/>
            <person name="Ashoor H."/>
            <person name="Bougouffa S."/>
            <person name="Bajic V.B."/>
            <person name="Ryu T."/>
            <person name="Ravasi T."/>
            <person name="Bayer T."/>
            <person name="Micklem G."/>
            <person name="Kim H."/>
            <person name="Bhak J."/>
            <person name="Lajeunesse T.C."/>
            <person name="Voolstra C.R."/>
        </authorList>
    </citation>
    <scope>NUCLEOTIDE SEQUENCE [LARGE SCALE GENOMIC DNA]</scope>
    <source>
        <strain evidence="1 2">CCMP2467</strain>
    </source>
</reference>
<evidence type="ECO:0000313" key="2">
    <source>
        <dbReference type="Proteomes" id="UP000186817"/>
    </source>
</evidence>
<protein>
    <submittedName>
        <fullName evidence="1">Uncharacterized protein</fullName>
    </submittedName>
</protein>
<accession>A0A1Q9D820</accession>
<comment type="caution">
    <text evidence="1">The sequence shown here is derived from an EMBL/GenBank/DDBJ whole genome shotgun (WGS) entry which is preliminary data.</text>
</comment>
<evidence type="ECO:0000313" key="1">
    <source>
        <dbReference type="EMBL" id="OLP91335.1"/>
    </source>
</evidence>
<name>A0A1Q9D820_SYMMI</name>
<sequence>MADDTPLHVVEVSLPLSRADQYPKSFRSPVKGLGSYCIYLYLGFDVERGTIVANLVLIAAHPREVHRDSAETSSRGEVLEGRVKITLCYAGDVQALSPVARRSELLLYSGSGAGELQPEAMNGPPGSFMEAWRGKGYGFGVPGLAPGPLAYATSRPIDQVRQLPLRMQMAALVLLEASRQSLLEPASLVVLLTLWEQPGNPEAQRWEKAPKGYEAKQQAIAPQLLRCEHSNDEDDEGEPSTPQVMKKLSMVILAGSHRVPTPNVAAARILEWAGQAQQKLDSVAVEHKKEVPLALIAARGCDRVFKFSQAEAAKVEKLILAFKADVHKATAHLKGGTKTSAQLDVTFREPLLKAKDLSAKVAGIHGSCGPAVDVEWLATSQGQRWKKPGAGAFWAETKGDENLFVLSMNIPMSEKFGNKRALRMSFQLKASSKCLKVKASKKVLLEYEGSKRALRQKLVDIAVWWRSALLVMAGHLHGLTKLCLPSEKNHVKKDRQLLRNLFQDSAIADPLLDTLVAEEAQDQFDSLTSLKHLVLLRDSLASGRNQAQRLLSALIRPPEKLQLALRDDEGDVLPLSEALRLLVNNVEERAQGSHSGDVLFTRKVQQEIKTIRVARTCEQMASNKADLYQGYDLAWRQGTLIHLARAGNGALLNLVWVCRGMNKACAAAEDFTKIWRHKFAGGTKGSVLLPVGCSLPPGAIYECVGGSPPKVVNSMKILGSLIDKDLALDDALNVGCATLLDQARSLNNQTRQLGLGINVAVDEAAVLSWKHKALLTVRRGLREQRVYLFRIEIKQNPATTPISNTWSLTFGDESSGAMPGFPVWTFPGVRIEPVLLAWTNKSNPVSMPVAIFFETTNWLYYYNPVTTPLTDLPPILRIVMPAQYEFLVAADDQDMQGERCFLSMQQEGSCRLCGVPFQPSEAWCVREWNRKNAATIYFAQSKIIEPGFQYSVWVIVTNPHSPDALDGPRSTWVMETFFGRPVPPATIPEGYFLDYVVAPGYRVSGLNELTVETPEARDGGSFVDWVTFTMNFPDLLLPGDRILIRAPPGFQMSFLLPGFELVVLCYGFRWLPTIWPPPLPPDVDPDTIPQHLIPIRPPQRPPVPEGVPTWASGSSVLEIQPTNLSSELQWAADGAWVMRMPINFTAAILSDFEQFLLLIESNASNFSNLTANDYVVPNAVELMQRIGLPSWAVPAAARSQIQTQGNETVNASTEYLVLRSHCLDMFAQDAAGNYMNDDFNWSKVPLTADTQVWYDFHSYVFLNGSVVSSDAENFNYTNYTIEFNISQNVTEATNFSDFGFYVFEEIHLCFRAMFEATRFEIDGTAAEEFCLSNCTISNRTQTECIVDCLFTPIARSQVRCTALPAGGLPDGAEDAAQQLLPKPDCSAQVQAFYDGAASVGVIERVLTEQLLGTIPKQQSELPDMVVKQVVDALDRQVDGTSTEKDKLLLAGASVKLLSPKQDIYNLGKLLEQGGRAIVSCSNSFNFWTSVRCSQLFKAYKIKPFEREVDHRGWIIEGSSQAERLVRELPCEKHLLFTSGQSLMGGSAAAALEAWSSLKGGTLDIVAGDSVYRFMSTLCGSSIETIEVELKNYKDSQEAAEDGATQRYILN</sequence>
<dbReference type="EMBL" id="LSRX01000669">
    <property type="protein sequence ID" value="OLP91335.1"/>
    <property type="molecule type" value="Genomic_DNA"/>
</dbReference>
<dbReference type="Proteomes" id="UP000186817">
    <property type="component" value="Unassembled WGS sequence"/>
</dbReference>
<dbReference type="OrthoDB" id="472878at2759"/>
<proteinExistence type="predicted"/>
<organism evidence="1 2">
    <name type="scientific">Symbiodinium microadriaticum</name>
    <name type="common">Dinoflagellate</name>
    <name type="synonym">Zooxanthella microadriatica</name>
    <dbReference type="NCBI Taxonomy" id="2951"/>
    <lineage>
        <taxon>Eukaryota</taxon>
        <taxon>Sar</taxon>
        <taxon>Alveolata</taxon>
        <taxon>Dinophyceae</taxon>
        <taxon>Suessiales</taxon>
        <taxon>Symbiodiniaceae</taxon>
        <taxon>Symbiodinium</taxon>
    </lineage>
</organism>
<keyword evidence="2" id="KW-1185">Reference proteome</keyword>
<gene>
    <name evidence="1" type="ORF">AK812_SmicGene26978</name>
</gene>